<evidence type="ECO:0000256" key="1">
    <source>
        <dbReference type="ARBA" id="ARBA00004761"/>
    </source>
</evidence>
<sequence length="216" mass="21404">MKLSLSRLSAAGVIAVVRAPSADSAVEAAHALAEGGVTGIEITYSTPDAATAIRRIADELGDAVLLGAGTVRTATQAAESADAGASFLVAPGFRPTLAEAMAATGLTTMIGAITPSEVMAAEESGADVVKLFPAGLFGPALVRNLRGPFPDVPFMPTGGVTAANIGDWVAAGVVAVGAGSDLVSSSDLAAGRYDAITAKAREFASAYRAATEEVAA</sequence>
<accession>A0AAU7GGF5</accession>
<dbReference type="InterPro" id="IPR000887">
    <property type="entry name" value="Aldlse_KDPG_KHG"/>
</dbReference>
<evidence type="ECO:0000256" key="3">
    <source>
        <dbReference type="ARBA" id="ARBA00011233"/>
    </source>
</evidence>
<dbReference type="RefSeq" id="WP_348789946.1">
    <property type="nucleotide sequence ID" value="NZ_CP157390.1"/>
</dbReference>
<comment type="subunit">
    <text evidence="3">Homotrimer.</text>
</comment>
<dbReference type="PANTHER" id="PTHR30246">
    <property type="entry name" value="2-KETO-3-DEOXY-6-PHOSPHOGLUCONATE ALDOLASE"/>
    <property type="match status" value="1"/>
</dbReference>
<dbReference type="PROSITE" id="PS00160">
    <property type="entry name" value="ALDOLASE_KDPG_KHG_2"/>
    <property type="match status" value="1"/>
</dbReference>
<dbReference type="GO" id="GO:0016829">
    <property type="term" value="F:lyase activity"/>
    <property type="evidence" value="ECO:0007669"/>
    <property type="project" value="UniProtKB-KW"/>
</dbReference>
<reference evidence="6" key="1">
    <citation type="submission" date="2024-05" db="EMBL/GenBank/DDBJ databases">
        <title>The Natural Products Discovery Center: Release of the First 8490 Sequenced Strains for Exploring Actinobacteria Biosynthetic Diversity.</title>
        <authorList>
            <person name="Kalkreuter E."/>
            <person name="Kautsar S.A."/>
            <person name="Yang D."/>
            <person name="Bader C.D."/>
            <person name="Teijaro C.N."/>
            <person name="Fluegel L."/>
            <person name="Davis C.M."/>
            <person name="Simpson J.R."/>
            <person name="Lauterbach L."/>
            <person name="Steele A.D."/>
            <person name="Gui C."/>
            <person name="Meng S."/>
            <person name="Li G."/>
            <person name="Viehrig K."/>
            <person name="Ye F."/>
            <person name="Su P."/>
            <person name="Kiefer A.F."/>
            <person name="Nichols A."/>
            <person name="Cepeda A.J."/>
            <person name="Yan W."/>
            <person name="Fan B."/>
            <person name="Jiang Y."/>
            <person name="Adhikari A."/>
            <person name="Zheng C.-J."/>
            <person name="Schuster L."/>
            <person name="Cowan T.M."/>
            <person name="Smanski M.J."/>
            <person name="Chevrette M.G."/>
            <person name="de Carvalho L.P.S."/>
            <person name="Shen B."/>
        </authorList>
    </citation>
    <scope>NUCLEOTIDE SEQUENCE</scope>
    <source>
        <strain evidence="6">NPDC080035</strain>
    </source>
</reference>
<dbReference type="Gene3D" id="3.20.20.70">
    <property type="entry name" value="Aldolase class I"/>
    <property type="match status" value="1"/>
</dbReference>
<dbReference type="PANTHER" id="PTHR30246:SF1">
    <property type="entry name" value="2-DEHYDRO-3-DEOXY-6-PHOSPHOGALACTONATE ALDOLASE-RELATED"/>
    <property type="match status" value="1"/>
</dbReference>
<keyword evidence="5" id="KW-0119">Carbohydrate metabolism</keyword>
<keyword evidence="4" id="KW-0456">Lyase</keyword>
<dbReference type="NCBIfam" id="TIGR01182">
    <property type="entry name" value="eda"/>
    <property type="match status" value="1"/>
</dbReference>
<dbReference type="AlphaFoldDB" id="A0AAU7GGF5"/>
<gene>
    <name evidence="6" type="ORF">AAME72_09230</name>
</gene>
<evidence type="ECO:0000256" key="2">
    <source>
        <dbReference type="ARBA" id="ARBA00006906"/>
    </source>
</evidence>
<dbReference type="Pfam" id="PF01081">
    <property type="entry name" value="Aldolase"/>
    <property type="match status" value="1"/>
</dbReference>
<name>A0AAU7GGF5_9MICO</name>
<organism evidence="6">
    <name type="scientific">Leifsonia sp. NPDC080035</name>
    <dbReference type="NCBI Taxonomy" id="3143936"/>
    <lineage>
        <taxon>Bacteria</taxon>
        <taxon>Bacillati</taxon>
        <taxon>Actinomycetota</taxon>
        <taxon>Actinomycetes</taxon>
        <taxon>Micrococcales</taxon>
        <taxon>Microbacteriaceae</taxon>
        <taxon>Leifsonia</taxon>
    </lineage>
</organism>
<dbReference type="EMBL" id="CP157390">
    <property type="protein sequence ID" value="XBM50036.1"/>
    <property type="molecule type" value="Genomic_DNA"/>
</dbReference>
<dbReference type="SUPFAM" id="SSF51569">
    <property type="entry name" value="Aldolase"/>
    <property type="match status" value="1"/>
</dbReference>
<protein>
    <submittedName>
        <fullName evidence="6">Bifunctional 4-hydroxy-2-oxoglutarate aldolase/2-dehydro-3-deoxy-phosphogluconate aldolase</fullName>
    </submittedName>
</protein>
<evidence type="ECO:0000256" key="4">
    <source>
        <dbReference type="ARBA" id="ARBA00023239"/>
    </source>
</evidence>
<evidence type="ECO:0000313" key="6">
    <source>
        <dbReference type="EMBL" id="XBM50036.1"/>
    </source>
</evidence>
<comment type="similarity">
    <text evidence="2">Belongs to the KHG/KDPG aldolase family.</text>
</comment>
<proteinExistence type="inferred from homology"/>
<dbReference type="InterPro" id="IPR013785">
    <property type="entry name" value="Aldolase_TIM"/>
</dbReference>
<evidence type="ECO:0000256" key="5">
    <source>
        <dbReference type="ARBA" id="ARBA00023277"/>
    </source>
</evidence>
<dbReference type="CDD" id="cd00452">
    <property type="entry name" value="KDPG_aldolase"/>
    <property type="match status" value="1"/>
</dbReference>
<dbReference type="InterPro" id="IPR031338">
    <property type="entry name" value="KDPG/KHG_AS_2"/>
</dbReference>
<comment type="pathway">
    <text evidence="1">Carbohydrate acid metabolism.</text>
</comment>